<evidence type="ECO:0000256" key="2">
    <source>
        <dbReference type="SAM" id="Phobius"/>
    </source>
</evidence>
<name>A0A4Q5N3M6_9MICO</name>
<organism evidence="3 4">
    <name type="scientific">Pengzhenrongella frigida</name>
    <dbReference type="NCBI Taxonomy" id="1259133"/>
    <lineage>
        <taxon>Bacteria</taxon>
        <taxon>Bacillati</taxon>
        <taxon>Actinomycetota</taxon>
        <taxon>Actinomycetes</taxon>
        <taxon>Micrococcales</taxon>
        <taxon>Pengzhenrongella</taxon>
    </lineage>
</organism>
<accession>A0A4Q5N3M6</accession>
<keyword evidence="2" id="KW-1133">Transmembrane helix</keyword>
<dbReference type="EMBL" id="SDWW01000002">
    <property type="protein sequence ID" value="RYV52838.1"/>
    <property type="molecule type" value="Genomic_DNA"/>
</dbReference>
<proteinExistence type="predicted"/>
<gene>
    <name evidence="3" type="ORF">EUA98_01150</name>
</gene>
<reference evidence="3 4" key="1">
    <citation type="submission" date="2019-01" db="EMBL/GenBank/DDBJ databases">
        <title>Novel species of Cellulomonas.</title>
        <authorList>
            <person name="Liu Q."/>
            <person name="Xin Y.-H."/>
        </authorList>
    </citation>
    <scope>NUCLEOTIDE SEQUENCE [LARGE SCALE GENOMIC DNA]</scope>
    <source>
        <strain evidence="3 4">HLT2-17</strain>
    </source>
</reference>
<dbReference type="Proteomes" id="UP000293764">
    <property type="component" value="Unassembled WGS sequence"/>
</dbReference>
<protein>
    <submittedName>
        <fullName evidence="3">Uncharacterized protein</fullName>
    </submittedName>
</protein>
<dbReference type="RefSeq" id="WP_130100827.1">
    <property type="nucleotide sequence ID" value="NZ_SDWW01000002.1"/>
</dbReference>
<keyword evidence="4" id="KW-1185">Reference proteome</keyword>
<comment type="caution">
    <text evidence="3">The sequence shown here is derived from an EMBL/GenBank/DDBJ whole genome shotgun (WGS) entry which is preliminary data.</text>
</comment>
<feature type="region of interest" description="Disordered" evidence="1">
    <location>
        <begin position="216"/>
        <end position="237"/>
    </location>
</feature>
<evidence type="ECO:0000313" key="3">
    <source>
        <dbReference type="EMBL" id="RYV52838.1"/>
    </source>
</evidence>
<feature type="transmembrane region" description="Helical" evidence="2">
    <location>
        <begin position="6"/>
        <end position="25"/>
    </location>
</feature>
<keyword evidence="2" id="KW-0472">Membrane</keyword>
<keyword evidence="2" id="KW-0812">Transmembrane</keyword>
<evidence type="ECO:0000313" key="4">
    <source>
        <dbReference type="Proteomes" id="UP000293764"/>
    </source>
</evidence>
<sequence>MTADTWFLVIAGLILLLGWAAWVAASRLDRLHRKVAASQAVLDRQLVRRATVAVELASAGLMDPVSSLLVGEAALAALELSGRGTDTLSLRVPDLAELMRETTEASSYLGMSGVLVSADGAGVLPGAALVVDRGLVESELSSTLRAALEDATEVAILREEPGGSDLVDALAAAWYRVQLARRFHNEAVAQTQRARRQRVVRYFRLAGRAPVPEPLEFDDAWPEGLGRPGASAPTPSV</sequence>
<evidence type="ECO:0000256" key="1">
    <source>
        <dbReference type="SAM" id="MobiDB-lite"/>
    </source>
</evidence>
<dbReference type="OrthoDB" id="3214694at2"/>
<dbReference type="AlphaFoldDB" id="A0A4Q5N3M6"/>